<evidence type="ECO:0000313" key="3">
    <source>
        <dbReference type="Proteomes" id="UP000295371"/>
    </source>
</evidence>
<dbReference type="EMBL" id="SOAW01000002">
    <property type="protein sequence ID" value="TDT31054.1"/>
    <property type="molecule type" value="Genomic_DNA"/>
</dbReference>
<dbReference type="AlphaFoldDB" id="A0A4R7J1V6"/>
<dbReference type="Proteomes" id="UP000295371">
    <property type="component" value="Unassembled WGS sequence"/>
</dbReference>
<sequence>MSSTRSGELGAPVRLALYGLALLIVFAASWFLAGALVPSSVVADWTGSSSGSHQPAPGGHDDHEPGRGDDGHN</sequence>
<name>A0A4R7J1V6_9ACTN</name>
<dbReference type="RefSeq" id="WP_133755371.1">
    <property type="nucleotide sequence ID" value="NZ_CP171129.1"/>
</dbReference>
<organism evidence="2 3">
    <name type="scientific">Naumannella halotolerans</name>
    <dbReference type="NCBI Taxonomy" id="993414"/>
    <lineage>
        <taxon>Bacteria</taxon>
        <taxon>Bacillati</taxon>
        <taxon>Actinomycetota</taxon>
        <taxon>Actinomycetes</taxon>
        <taxon>Propionibacteriales</taxon>
        <taxon>Propionibacteriaceae</taxon>
        <taxon>Naumannella</taxon>
    </lineage>
</organism>
<reference evidence="2 3" key="1">
    <citation type="submission" date="2019-03" db="EMBL/GenBank/DDBJ databases">
        <title>Genomic Encyclopedia of Archaeal and Bacterial Type Strains, Phase II (KMG-II): from individual species to whole genera.</title>
        <authorList>
            <person name="Goeker M."/>
        </authorList>
    </citation>
    <scope>NUCLEOTIDE SEQUENCE [LARGE SCALE GENOMIC DNA]</scope>
    <source>
        <strain evidence="2 3">DSM 24323</strain>
    </source>
</reference>
<evidence type="ECO:0000313" key="2">
    <source>
        <dbReference type="EMBL" id="TDT31054.1"/>
    </source>
</evidence>
<accession>A0A4R7J1V6</accession>
<feature type="compositionally biased region" description="Basic and acidic residues" evidence="1">
    <location>
        <begin position="59"/>
        <end position="73"/>
    </location>
</feature>
<dbReference type="OrthoDB" id="128043at2"/>
<proteinExistence type="predicted"/>
<feature type="region of interest" description="Disordered" evidence="1">
    <location>
        <begin position="44"/>
        <end position="73"/>
    </location>
</feature>
<comment type="caution">
    <text evidence="2">The sequence shown here is derived from an EMBL/GenBank/DDBJ whole genome shotgun (WGS) entry which is preliminary data.</text>
</comment>
<evidence type="ECO:0000256" key="1">
    <source>
        <dbReference type="SAM" id="MobiDB-lite"/>
    </source>
</evidence>
<keyword evidence="3" id="KW-1185">Reference proteome</keyword>
<gene>
    <name evidence="2" type="ORF">CLV29_2466</name>
</gene>
<protein>
    <submittedName>
        <fullName evidence="2">Uncharacterized protein</fullName>
    </submittedName>
</protein>